<dbReference type="SMART" id="SM00389">
    <property type="entry name" value="HOX"/>
    <property type="match status" value="1"/>
</dbReference>
<dbReference type="OrthoDB" id="9809740at2759"/>
<feature type="compositionally biased region" description="Low complexity" evidence="7">
    <location>
        <begin position="162"/>
        <end position="181"/>
    </location>
</feature>
<evidence type="ECO:0000256" key="6">
    <source>
        <dbReference type="RuleBase" id="RU000682"/>
    </source>
</evidence>
<dbReference type="GO" id="GO:0005634">
    <property type="term" value="C:nucleus"/>
    <property type="evidence" value="ECO:0007669"/>
    <property type="project" value="UniProtKB-SubCell"/>
</dbReference>
<feature type="DNA-binding region" description="Homeobox" evidence="5">
    <location>
        <begin position="33"/>
        <end position="92"/>
    </location>
</feature>
<dbReference type="Pfam" id="PF00046">
    <property type="entry name" value="Homeodomain"/>
    <property type="match status" value="1"/>
</dbReference>
<dbReference type="SUPFAM" id="SSF46689">
    <property type="entry name" value="Homeodomain-like"/>
    <property type="match status" value="1"/>
</dbReference>
<dbReference type="InterPro" id="IPR001356">
    <property type="entry name" value="HD"/>
</dbReference>
<protein>
    <submittedName>
        <fullName evidence="10">Tetrapeptide repeat homeobox protein 2-like</fullName>
    </submittedName>
</protein>
<dbReference type="AlphaFoldDB" id="A0A9W2W7V7"/>
<feature type="compositionally biased region" description="Polar residues" evidence="7">
    <location>
        <begin position="1"/>
        <end position="27"/>
    </location>
</feature>
<keyword evidence="4 5" id="KW-0539">Nucleus</keyword>
<feature type="region of interest" description="Disordered" evidence="7">
    <location>
        <begin position="1"/>
        <end position="41"/>
    </location>
</feature>
<name>A0A9W2W7V7_PHYMC</name>
<feature type="compositionally biased region" description="Low complexity" evidence="7">
    <location>
        <begin position="121"/>
        <end position="140"/>
    </location>
</feature>
<dbReference type="PROSITE" id="PS50071">
    <property type="entry name" value="HOMEOBOX_2"/>
    <property type="match status" value="1"/>
</dbReference>
<evidence type="ECO:0000256" key="2">
    <source>
        <dbReference type="ARBA" id="ARBA00023125"/>
    </source>
</evidence>
<sequence>MGSYSSCSQLHSQCLGQSQIHSPTRSSGPPKRRRQERTVYTKEQLDVLKEYFQKNEYPGYQDRLHLATRLSLEEHKLQVWFKNRRAQRSRLQRLAKGRSQSARAAPSDPGTPGAPGPAPAPVAAAAAAVAGPAFPDGPGFRRPPPRSPAGTLPAPEPRASSRGRAAWAPAQGARAPVQAAPAPAPAPAWPLDPFAPSYGPDPFPIPDFTVVFSPHAPSPGCPSPLMSGSPKRDESVDENDLDPKRLLSL</sequence>
<evidence type="ECO:0000259" key="8">
    <source>
        <dbReference type="PROSITE" id="PS50071"/>
    </source>
</evidence>
<evidence type="ECO:0000256" key="1">
    <source>
        <dbReference type="ARBA" id="ARBA00004123"/>
    </source>
</evidence>
<evidence type="ECO:0000313" key="10">
    <source>
        <dbReference type="RefSeq" id="XP_054935243.1"/>
    </source>
</evidence>
<dbReference type="RefSeq" id="XP_054935243.1">
    <property type="nucleotide sequence ID" value="XM_055079268.1"/>
</dbReference>
<evidence type="ECO:0000256" key="4">
    <source>
        <dbReference type="ARBA" id="ARBA00023242"/>
    </source>
</evidence>
<dbReference type="GO" id="GO:0000981">
    <property type="term" value="F:DNA-binding transcription factor activity, RNA polymerase II-specific"/>
    <property type="evidence" value="ECO:0007669"/>
    <property type="project" value="TreeGrafter"/>
</dbReference>
<evidence type="ECO:0000256" key="5">
    <source>
        <dbReference type="PROSITE-ProRule" id="PRU00108"/>
    </source>
</evidence>
<organism evidence="9 10">
    <name type="scientific">Physeter macrocephalus</name>
    <name type="common">Sperm whale</name>
    <name type="synonym">Physeter catodon</name>
    <dbReference type="NCBI Taxonomy" id="9755"/>
    <lineage>
        <taxon>Eukaryota</taxon>
        <taxon>Metazoa</taxon>
        <taxon>Chordata</taxon>
        <taxon>Craniata</taxon>
        <taxon>Vertebrata</taxon>
        <taxon>Euteleostomi</taxon>
        <taxon>Mammalia</taxon>
        <taxon>Eutheria</taxon>
        <taxon>Laurasiatheria</taxon>
        <taxon>Artiodactyla</taxon>
        <taxon>Whippomorpha</taxon>
        <taxon>Cetacea</taxon>
        <taxon>Odontoceti</taxon>
        <taxon>Physeteridae</taxon>
        <taxon>Physeter</taxon>
    </lineage>
</organism>
<keyword evidence="9" id="KW-1185">Reference proteome</keyword>
<comment type="subcellular location">
    <subcellularLocation>
        <location evidence="1 5 6">Nucleus</location>
    </subcellularLocation>
</comment>
<gene>
    <name evidence="10" type="primary">LOC129391459</name>
</gene>
<dbReference type="PANTHER" id="PTHR45793">
    <property type="entry name" value="HOMEOBOX PROTEIN"/>
    <property type="match status" value="1"/>
</dbReference>
<dbReference type="GO" id="GO:0000978">
    <property type="term" value="F:RNA polymerase II cis-regulatory region sequence-specific DNA binding"/>
    <property type="evidence" value="ECO:0007669"/>
    <property type="project" value="TreeGrafter"/>
</dbReference>
<feature type="domain" description="Homeobox" evidence="8">
    <location>
        <begin position="31"/>
        <end position="91"/>
    </location>
</feature>
<dbReference type="KEGG" id="pcad:129391459"/>
<dbReference type="CDD" id="cd00086">
    <property type="entry name" value="homeodomain"/>
    <property type="match status" value="1"/>
</dbReference>
<dbReference type="InterPro" id="IPR009057">
    <property type="entry name" value="Homeodomain-like_sf"/>
</dbReference>
<keyword evidence="3 5" id="KW-0371">Homeobox</keyword>
<feature type="region of interest" description="Disordered" evidence="7">
    <location>
        <begin position="81"/>
        <end position="249"/>
    </location>
</feature>
<dbReference type="GeneID" id="129391459"/>
<dbReference type="Gene3D" id="1.10.10.60">
    <property type="entry name" value="Homeodomain-like"/>
    <property type="match status" value="1"/>
</dbReference>
<evidence type="ECO:0000313" key="9">
    <source>
        <dbReference type="Proteomes" id="UP000248484"/>
    </source>
</evidence>
<evidence type="ECO:0000256" key="3">
    <source>
        <dbReference type="ARBA" id="ARBA00023155"/>
    </source>
</evidence>
<evidence type="ECO:0000256" key="7">
    <source>
        <dbReference type="SAM" id="MobiDB-lite"/>
    </source>
</evidence>
<proteinExistence type="predicted"/>
<dbReference type="Proteomes" id="UP000248484">
    <property type="component" value="Chromosome 17"/>
</dbReference>
<reference evidence="10" key="1">
    <citation type="submission" date="2025-08" db="UniProtKB">
        <authorList>
            <consortium name="RefSeq"/>
        </authorList>
    </citation>
    <scope>IDENTIFICATION</scope>
    <source>
        <tissue evidence="10">Muscle</tissue>
    </source>
</reference>
<keyword evidence="2 5" id="KW-0238">DNA-binding</keyword>
<feature type="compositionally biased region" description="Basic residues" evidence="7">
    <location>
        <begin position="82"/>
        <end position="96"/>
    </location>
</feature>
<dbReference type="PANTHER" id="PTHR45793:SF12">
    <property type="entry name" value="TETRAPEPTIDE REPEAT HOMEOBOX 1"/>
    <property type="match status" value="1"/>
</dbReference>
<accession>A0A9W2W7V7</accession>